<dbReference type="AlphaFoldDB" id="A0A4Y7U0S0"/>
<dbReference type="CDD" id="cd00609">
    <property type="entry name" value="AAT_like"/>
    <property type="match status" value="1"/>
</dbReference>
<comment type="similarity">
    <text evidence="2">Belongs to the class-I pyridoxal-phosphate-dependent aminotransferase family.</text>
</comment>
<feature type="region of interest" description="Disordered" evidence="6">
    <location>
        <begin position="573"/>
        <end position="592"/>
    </location>
</feature>
<dbReference type="EMBL" id="QPFP01000001">
    <property type="protein sequence ID" value="TEB40037.1"/>
    <property type="molecule type" value="Genomic_DNA"/>
</dbReference>
<dbReference type="GO" id="GO:0008483">
    <property type="term" value="F:transaminase activity"/>
    <property type="evidence" value="ECO:0007669"/>
    <property type="project" value="UniProtKB-KW"/>
</dbReference>
<evidence type="ECO:0000256" key="2">
    <source>
        <dbReference type="ARBA" id="ARBA00007441"/>
    </source>
</evidence>
<protein>
    <submittedName>
        <fullName evidence="9">PLP-dependent transferase</fullName>
    </submittedName>
</protein>
<feature type="region of interest" description="Disordered" evidence="6">
    <location>
        <begin position="605"/>
        <end position="649"/>
    </location>
</feature>
<evidence type="ECO:0000256" key="3">
    <source>
        <dbReference type="ARBA" id="ARBA00022576"/>
    </source>
</evidence>
<feature type="domain" description="Aminotransferase class I/classII large" evidence="7">
    <location>
        <begin position="142"/>
        <end position="504"/>
    </location>
</feature>
<dbReference type="PANTHER" id="PTHR42790">
    <property type="entry name" value="AMINOTRANSFERASE"/>
    <property type="match status" value="1"/>
</dbReference>
<feature type="compositionally biased region" description="Basic and acidic residues" evidence="6">
    <location>
        <begin position="305"/>
        <end position="315"/>
    </location>
</feature>
<dbReference type="InterPro" id="IPR004839">
    <property type="entry name" value="Aminotransferase_I/II_large"/>
</dbReference>
<evidence type="ECO:0000256" key="6">
    <source>
        <dbReference type="SAM" id="MobiDB-lite"/>
    </source>
</evidence>
<dbReference type="InterPro" id="IPR050859">
    <property type="entry name" value="Class-I_PLP-dep_aminotransf"/>
</dbReference>
<dbReference type="OrthoDB" id="691673at2759"/>
<dbReference type="GO" id="GO:1901605">
    <property type="term" value="P:alpha-amino acid metabolic process"/>
    <property type="evidence" value="ECO:0007669"/>
    <property type="project" value="TreeGrafter"/>
</dbReference>
<dbReference type="SUPFAM" id="SSF53383">
    <property type="entry name" value="PLP-dependent transferases"/>
    <property type="match status" value="1"/>
</dbReference>
<dbReference type="InterPro" id="IPR015424">
    <property type="entry name" value="PyrdxlP-dep_Trfase"/>
</dbReference>
<keyword evidence="10" id="KW-1185">Reference proteome</keyword>
<name>A0A4Y7U0S0_COPMI</name>
<evidence type="ECO:0000313" key="9">
    <source>
        <dbReference type="EMBL" id="TEB40037.1"/>
    </source>
</evidence>
<feature type="region of interest" description="Disordered" evidence="6">
    <location>
        <begin position="291"/>
        <end position="315"/>
    </location>
</feature>
<dbReference type="Pfam" id="PF00155">
    <property type="entry name" value="Aminotran_1_2"/>
    <property type="match status" value="1"/>
</dbReference>
<evidence type="ECO:0000313" key="8">
    <source>
        <dbReference type="EMBL" id="TEB04109.1"/>
    </source>
</evidence>
<comment type="caution">
    <text evidence="9">The sequence shown here is derived from an EMBL/GenBank/DDBJ whole genome shotgun (WGS) entry which is preliminary data.</text>
</comment>
<dbReference type="Proteomes" id="UP000298030">
    <property type="component" value="Unassembled WGS sequence"/>
</dbReference>
<evidence type="ECO:0000259" key="7">
    <source>
        <dbReference type="Pfam" id="PF00155"/>
    </source>
</evidence>
<evidence type="ECO:0000256" key="1">
    <source>
        <dbReference type="ARBA" id="ARBA00001933"/>
    </source>
</evidence>
<evidence type="ECO:0000256" key="4">
    <source>
        <dbReference type="ARBA" id="ARBA00022679"/>
    </source>
</evidence>
<organism evidence="9 10">
    <name type="scientific">Coprinellus micaceus</name>
    <name type="common">Glistening ink-cap mushroom</name>
    <name type="synonym">Coprinus micaceus</name>
    <dbReference type="NCBI Taxonomy" id="71717"/>
    <lineage>
        <taxon>Eukaryota</taxon>
        <taxon>Fungi</taxon>
        <taxon>Dikarya</taxon>
        <taxon>Basidiomycota</taxon>
        <taxon>Agaricomycotina</taxon>
        <taxon>Agaricomycetes</taxon>
        <taxon>Agaricomycetidae</taxon>
        <taxon>Agaricales</taxon>
        <taxon>Agaricineae</taxon>
        <taxon>Psathyrellaceae</taxon>
        <taxon>Coprinellus</taxon>
    </lineage>
</organism>
<keyword evidence="4 9" id="KW-0808">Transferase</keyword>
<evidence type="ECO:0000256" key="5">
    <source>
        <dbReference type="ARBA" id="ARBA00022898"/>
    </source>
</evidence>
<dbReference type="PANTHER" id="PTHR42790:SF19">
    <property type="entry name" value="KYNURENINE_ALPHA-AMINOADIPATE AMINOTRANSFERASE, MITOCHONDRIAL"/>
    <property type="match status" value="1"/>
</dbReference>
<dbReference type="STRING" id="71717.A0A4Y7U0S0"/>
<evidence type="ECO:0000313" key="10">
    <source>
        <dbReference type="Proteomes" id="UP000298030"/>
    </source>
</evidence>
<dbReference type="GO" id="GO:0030170">
    <property type="term" value="F:pyridoxal phosphate binding"/>
    <property type="evidence" value="ECO:0007669"/>
    <property type="project" value="InterPro"/>
</dbReference>
<dbReference type="Gene3D" id="3.40.640.10">
    <property type="entry name" value="Type I PLP-dependent aspartate aminotransferase-like (Major domain)"/>
    <property type="match status" value="1"/>
</dbReference>
<sequence>MASSSEFPGRSLGGRLAIDVLPDDFYRKKLSDVSKSRKPSPIWDLFSIESQPGIVSMLAGKPNPATFPFNHISLGIKASPSPSLSTGADDQTELTLRDEDLTTALQYNFTSGIPELVRWVHGLMEEVHLGGATAGEEGSSWRVSLGHGSQDLLYKAFCALLNPGDTIIVEGPTYPTVIPVLDALRCNYAVIDSDEDGISASNLETVLSSWGSHPSSVGKPFPKVLYTVPFGSNPAGITTTLPRRLEILHLARKYDLIVMEDDPYYFLYYGDGPRPTSYFALDRAPRTDLLSSDGGAAEGVEETGEIERNGRGTEVDTRPGRVLRMDSFSKIVSAGFRLGWVTGPNIFVQAIERHSASTVVQPSSLTQMVVLKLLQAWGRKGFFTHTQHAAAFYRERRDLMAQALDKHFVNVRYTLPSSAEEGPSRKPIAEWIVPDASMFFWVKLYLPTETHLDITTFVRNTAVPNGILVLPGSAAFPEERRTGCVRLSFSLLSDEEMEEGVKRLANAVMSLLPQEKRASVDRSVTRIDEEGPQDVEVCENGEKIRDSGVCITEVPIEEDTEDLVVYPRVGEEPTAKPLPLPPSSFSNHSSESSTTVYAVKTASLASKRASAPGDQSSKRVFPNESSVAFPSSPRAPSDDRDQVDDSVAPTRRFTMRLRRASSTIGLKLKSLTRTPSTVRLTEGALKIRASVAGLRERARGRGPTSGEVL</sequence>
<accession>A0A4Y7U0S0</accession>
<gene>
    <name evidence="8" type="ORF">FA13DRAFT_1302274</name>
    <name evidence="9" type="ORF">FA13DRAFT_49417</name>
</gene>
<keyword evidence="5" id="KW-0663">Pyridoxal phosphate</keyword>
<reference evidence="9 10" key="1">
    <citation type="journal article" date="2019" name="Nat. Ecol. Evol.">
        <title>Megaphylogeny resolves global patterns of mushroom evolution.</title>
        <authorList>
            <person name="Varga T."/>
            <person name="Krizsan K."/>
            <person name="Foldi C."/>
            <person name="Dima B."/>
            <person name="Sanchez-Garcia M."/>
            <person name="Sanchez-Ramirez S."/>
            <person name="Szollosi G.J."/>
            <person name="Szarkandi J.G."/>
            <person name="Papp V."/>
            <person name="Albert L."/>
            <person name="Andreopoulos W."/>
            <person name="Angelini C."/>
            <person name="Antonin V."/>
            <person name="Barry K.W."/>
            <person name="Bougher N.L."/>
            <person name="Buchanan P."/>
            <person name="Buyck B."/>
            <person name="Bense V."/>
            <person name="Catcheside P."/>
            <person name="Chovatia M."/>
            <person name="Cooper J."/>
            <person name="Damon W."/>
            <person name="Desjardin D."/>
            <person name="Finy P."/>
            <person name="Geml J."/>
            <person name="Haridas S."/>
            <person name="Hughes K."/>
            <person name="Justo A."/>
            <person name="Karasinski D."/>
            <person name="Kautmanova I."/>
            <person name="Kiss B."/>
            <person name="Kocsube S."/>
            <person name="Kotiranta H."/>
            <person name="LaButti K.M."/>
            <person name="Lechner B.E."/>
            <person name="Liimatainen K."/>
            <person name="Lipzen A."/>
            <person name="Lukacs Z."/>
            <person name="Mihaltcheva S."/>
            <person name="Morgado L.N."/>
            <person name="Niskanen T."/>
            <person name="Noordeloos M.E."/>
            <person name="Ohm R.A."/>
            <person name="Ortiz-Santana B."/>
            <person name="Ovrebo C."/>
            <person name="Racz N."/>
            <person name="Riley R."/>
            <person name="Savchenko A."/>
            <person name="Shiryaev A."/>
            <person name="Soop K."/>
            <person name="Spirin V."/>
            <person name="Szebenyi C."/>
            <person name="Tomsovsky M."/>
            <person name="Tulloss R.E."/>
            <person name="Uehling J."/>
            <person name="Grigoriev I.V."/>
            <person name="Vagvolgyi C."/>
            <person name="Papp T."/>
            <person name="Martin F.M."/>
            <person name="Miettinen O."/>
            <person name="Hibbett D.S."/>
            <person name="Nagy L.G."/>
        </authorList>
    </citation>
    <scope>NUCLEOTIDE SEQUENCE [LARGE SCALE GENOMIC DNA]</scope>
    <source>
        <strain evidence="9 10">FP101781</strain>
    </source>
</reference>
<dbReference type="EMBL" id="QPFP01000646">
    <property type="protein sequence ID" value="TEB04109.1"/>
    <property type="molecule type" value="Genomic_DNA"/>
</dbReference>
<dbReference type="InterPro" id="IPR015421">
    <property type="entry name" value="PyrdxlP-dep_Trfase_major"/>
</dbReference>
<proteinExistence type="inferred from homology"/>
<comment type="cofactor">
    <cofactor evidence="1">
        <name>pyridoxal 5'-phosphate</name>
        <dbReference type="ChEBI" id="CHEBI:597326"/>
    </cofactor>
</comment>
<keyword evidence="3" id="KW-0032">Aminotransferase</keyword>
<feature type="compositionally biased region" description="Low complexity" evidence="6">
    <location>
        <begin position="583"/>
        <end position="592"/>
    </location>
</feature>